<keyword evidence="2" id="KW-1133">Transmembrane helix</keyword>
<accession>A0ABX6MCL3</accession>
<feature type="transmembrane region" description="Helical" evidence="2">
    <location>
        <begin position="275"/>
        <end position="293"/>
    </location>
</feature>
<evidence type="ECO:0000313" key="5">
    <source>
        <dbReference type="EMBL" id="QJD92069.1"/>
    </source>
</evidence>
<sequence>MRNELKQMTQSPKFTGQTAQSTRKSGFQTDINGLRGVAVMLVVLYHFNLGVFKGGFIGVDIFFVISGYLMTKILWGALANDSFSYIGFVYRRAIRIWPALFAMVLMLLLLGAFLLPPADLNSLAIQSAHALVFNSNNFYAAQQGYFSSAIDNRWLLHTWSLAVEWQFYMIYPVIMFLAWQVFGSRPQRNLYLSLLLLCIALASFIYCLRIDNETSFFSVIARCWQMLAGGLVFMLAKNRPLPQQHGRACSYLGILVIVFTVFLLKFLALESQWPDAYALLPVLGACLILYSSYEHSLVLSNRLMQKLGDASYSIYLWHWPIVIALTITSVLYEQPKLAKIAGVALSLVLGYISYALVEQLRAIKVAPLGKGLVSLIAAGAVLVGVSFIIVQSGGLMFRVPDQENLLRLQAADASITLDPACSNTASNDADIFCYINKNAPGDKVLVIGDSHAGHLYSWFQSNSRVNTTFFVKPGCPMIIGFERPGKYHNCHGYAEKAYRLATSGVYKTVIISQNWTGYTRDSSELCRYTGNSCTPITASKNTLPPEQQMKQTLEEILDKGVTVALVDSTPSFTVNIPRKLWRDQYWFGKSTDTLPVGDFFEKNKGYDQLFSDLKRHPNFHLLSFRPQICQEKRCKIYDEDSKMAIFKDYDHFNPEWMRKNGQIFLPFTRP</sequence>
<feature type="transmembrane region" description="Helical" evidence="2">
    <location>
        <begin position="32"/>
        <end position="49"/>
    </location>
</feature>
<feature type="transmembrane region" description="Helical" evidence="2">
    <location>
        <begin position="338"/>
        <end position="357"/>
    </location>
</feature>
<keyword evidence="2" id="KW-0812">Transmembrane</keyword>
<feature type="region of interest" description="Disordered" evidence="1">
    <location>
        <begin position="1"/>
        <end position="22"/>
    </location>
</feature>
<feature type="transmembrane region" description="Helical" evidence="2">
    <location>
        <begin position="314"/>
        <end position="332"/>
    </location>
</feature>
<dbReference type="EMBL" id="CP051684">
    <property type="protein sequence ID" value="QJD92069.1"/>
    <property type="molecule type" value="Genomic_DNA"/>
</dbReference>
<dbReference type="Proteomes" id="UP000503117">
    <property type="component" value="Chromosome"/>
</dbReference>
<dbReference type="InterPro" id="IPR002656">
    <property type="entry name" value="Acyl_transf_3_dom"/>
</dbReference>
<evidence type="ECO:0000313" key="6">
    <source>
        <dbReference type="Proteomes" id="UP000503117"/>
    </source>
</evidence>
<dbReference type="InterPro" id="IPR050879">
    <property type="entry name" value="Acyltransferase_3"/>
</dbReference>
<feature type="transmembrane region" description="Helical" evidence="2">
    <location>
        <begin position="190"/>
        <end position="210"/>
    </location>
</feature>
<dbReference type="RefSeq" id="WP_169113320.1">
    <property type="nucleotide sequence ID" value="NZ_CP051684.1"/>
</dbReference>
<feature type="domain" description="Acyltransferase 3" evidence="3">
    <location>
        <begin position="30"/>
        <end position="352"/>
    </location>
</feature>
<keyword evidence="2" id="KW-0472">Membrane</keyword>
<feature type="transmembrane region" description="Helical" evidence="2">
    <location>
        <begin position="216"/>
        <end position="236"/>
    </location>
</feature>
<evidence type="ECO:0000259" key="3">
    <source>
        <dbReference type="Pfam" id="PF01757"/>
    </source>
</evidence>
<feature type="transmembrane region" description="Helical" evidence="2">
    <location>
        <begin position="248"/>
        <end position="269"/>
    </location>
</feature>
<dbReference type="GO" id="GO:0016746">
    <property type="term" value="F:acyltransferase activity"/>
    <property type="evidence" value="ECO:0007669"/>
    <property type="project" value="UniProtKB-KW"/>
</dbReference>
<feature type="transmembrane region" description="Helical" evidence="2">
    <location>
        <begin position="369"/>
        <end position="390"/>
    </location>
</feature>
<evidence type="ECO:0000259" key="4">
    <source>
        <dbReference type="Pfam" id="PF19040"/>
    </source>
</evidence>
<feature type="transmembrane region" description="Helical" evidence="2">
    <location>
        <begin position="55"/>
        <end position="75"/>
    </location>
</feature>
<dbReference type="PANTHER" id="PTHR23028">
    <property type="entry name" value="ACETYLTRANSFERASE"/>
    <property type="match status" value="1"/>
</dbReference>
<proteinExistence type="predicted"/>
<dbReference type="Pfam" id="PF01757">
    <property type="entry name" value="Acyl_transf_3"/>
    <property type="match status" value="1"/>
</dbReference>
<reference evidence="5 6" key="1">
    <citation type="submission" date="2020-04" db="EMBL/GenBank/DDBJ databases">
        <title>Genome sequencing of novel species.</title>
        <authorList>
            <person name="Heo J."/>
            <person name="Kim S.-J."/>
            <person name="Kim J.-S."/>
            <person name="Hong S.-B."/>
            <person name="Kwon S.-W."/>
        </authorList>
    </citation>
    <scope>NUCLEOTIDE SEQUENCE [LARGE SCALE GENOMIC DNA]</scope>
    <source>
        <strain evidence="5 6">AF9R3</strain>
    </source>
</reference>
<keyword evidence="6" id="KW-1185">Reference proteome</keyword>
<feature type="transmembrane region" description="Helical" evidence="2">
    <location>
        <begin position="165"/>
        <end position="183"/>
    </location>
</feature>
<feature type="transmembrane region" description="Helical" evidence="2">
    <location>
        <begin position="96"/>
        <end position="115"/>
    </location>
</feature>
<evidence type="ECO:0000256" key="1">
    <source>
        <dbReference type="SAM" id="MobiDB-lite"/>
    </source>
</evidence>
<feature type="domain" description="SGNH" evidence="4">
    <location>
        <begin position="421"/>
        <end position="665"/>
    </location>
</feature>
<name>A0ABX6MCL3_9BURK</name>
<dbReference type="Pfam" id="PF19040">
    <property type="entry name" value="SGNH"/>
    <property type="match status" value="1"/>
</dbReference>
<dbReference type="InterPro" id="IPR043968">
    <property type="entry name" value="SGNH"/>
</dbReference>
<evidence type="ECO:0000256" key="2">
    <source>
        <dbReference type="SAM" id="Phobius"/>
    </source>
</evidence>
<organism evidence="5 6">
    <name type="scientific">Duganella dendranthematis</name>
    <dbReference type="NCBI Taxonomy" id="2728021"/>
    <lineage>
        <taxon>Bacteria</taxon>
        <taxon>Pseudomonadati</taxon>
        <taxon>Pseudomonadota</taxon>
        <taxon>Betaproteobacteria</taxon>
        <taxon>Burkholderiales</taxon>
        <taxon>Oxalobacteraceae</taxon>
        <taxon>Telluria group</taxon>
        <taxon>Duganella</taxon>
    </lineage>
</organism>
<keyword evidence="5" id="KW-0012">Acyltransferase</keyword>
<protein>
    <submittedName>
        <fullName evidence="5">Acyltransferase</fullName>
    </submittedName>
</protein>
<dbReference type="PANTHER" id="PTHR23028:SF53">
    <property type="entry name" value="ACYL_TRANSF_3 DOMAIN-CONTAINING PROTEIN"/>
    <property type="match status" value="1"/>
</dbReference>
<keyword evidence="5" id="KW-0808">Transferase</keyword>
<gene>
    <name evidence="5" type="ORF">HH213_19400</name>
</gene>